<name>A0ABQ5VNU7_9RHOB</name>
<dbReference type="InterPro" id="IPR046917">
    <property type="entry name" value="ABC-3C_CTD12"/>
</dbReference>
<keyword evidence="3" id="KW-1185">Reference proteome</keyword>
<sequence>MARAKLQAPILMRPRDYFLYHLNYTEFEELVTTICKYWLGEGVGRFAEGKDGGRDARFNGKADRYPSESGSWDGKIVIQAKHTKTPNASCSDSDFQSNFKDADKGERPKIKRLMDEGLLSHYMVFTNRKLTGGADEKVLKAISSLGMEDAVIVGLEDIDQFLHSHPEIARSLPSRAYQRPFEFDATDMVEVIAGLGEVITDTGSKFESVSDLELVNKKKVKNKVNNMSASYYQTVVVDGFMALFPEMKGFLENERNANYRGMYHDIADELRQKIVLFRDQFDRFEEVLVYLYDEVRTTKPELAGRRRYITFLLCYMYFDCDIGEREPLQ</sequence>
<proteinExistence type="predicted"/>
<comment type="caution">
    <text evidence="2">The sequence shown here is derived from an EMBL/GenBank/DDBJ whole genome shotgun (WGS) entry which is preliminary data.</text>
</comment>
<reference evidence="2" key="1">
    <citation type="journal article" date="2014" name="Int. J. Syst. Evol. Microbiol.">
        <title>Complete genome of a new Firmicutes species belonging to the dominant human colonic microbiota ('Ruminococcus bicirculans') reveals two chromosomes and a selective capacity to utilize plant glucans.</title>
        <authorList>
            <consortium name="NISC Comparative Sequencing Program"/>
            <person name="Wegmann U."/>
            <person name="Louis P."/>
            <person name="Goesmann A."/>
            <person name="Henrissat B."/>
            <person name="Duncan S.H."/>
            <person name="Flint H.J."/>
        </authorList>
    </citation>
    <scope>NUCLEOTIDE SEQUENCE</scope>
    <source>
        <strain evidence="2">NBRC 109915</strain>
    </source>
</reference>
<dbReference type="RefSeq" id="WP_284375882.1">
    <property type="nucleotide sequence ID" value="NZ_BSNL01000003.1"/>
</dbReference>
<organism evidence="2 3">
    <name type="scientific">Sulfitobacter pacificus</name>
    <dbReference type="NCBI Taxonomy" id="1499314"/>
    <lineage>
        <taxon>Bacteria</taxon>
        <taxon>Pseudomonadati</taxon>
        <taxon>Pseudomonadota</taxon>
        <taxon>Alphaproteobacteria</taxon>
        <taxon>Rhodobacterales</taxon>
        <taxon>Roseobacteraceae</taxon>
        <taxon>Sulfitobacter</taxon>
    </lineage>
</organism>
<evidence type="ECO:0000259" key="1">
    <source>
        <dbReference type="Pfam" id="PF20279"/>
    </source>
</evidence>
<reference evidence="2" key="2">
    <citation type="submission" date="2023-01" db="EMBL/GenBank/DDBJ databases">
        <title>Draft genome sequence of Sulfitobacter pacificus strain NBRC 109915.</title>
        <authorList>
            <person name="Sun Q."/>
            <person name="Mori K."/>
        </authorList>
    </citation>
    <scope>NUCLEOTIDE SEQUENCE</scope>
    <source>
        <strain evidence="2">NBRC 109915</strain>
    </source>
</reference>
<dbReference type="Pfam" id="PF20279">
    <property type="entry name" value="CTD12"/>
    <property type="match status" value="1"/>
</dbReference>
<gene>
    <name evidence="2" type="ORF">GCM10007927_36690</name>
</gene>
<dbReference type="Proteomes" id="UP001161388">
    <property type="component" value="Unassembled WGS sequence"/>
</dbReference>
<dbReference type="EMBL" id="BSNL01000003">
    <property type="protein sequence ID" value="GLQ28866.1"/>
    <property type="molecule type" value="Genomic_DNA"/>
</dbReference>
<evidence type="ECO:0000313" key="3">
    <source>
        <dbReference type="Proteomes" id="UP001161388"/>
    </source>
</evidence>
<accession>A0ABQ5VNU7</accession>
<evidence type="ECO:0000313" key="2">
    <source>
        <dbReference type="EMBL" id="GLQ28866.1"/>
    </source>
</evidence>
<feature type="domain" description="ABC-three component systems C-terminal" evidence="1">
    <location>
        <begin position="179"/>
        <end position="323"/>
    </location>
</feature>
<protein>
    <recommendedName>
        <fullName evidence="1">ABC-three component systems C-terminal domain-containing protein</fullName>
    </recommendedName>
</protein>